<dbReference type="Pfam" id="PF00403">
    <property type="entry name" value="HMA"/>
    <property type="match status" value="2"/>
</dbReference>
<evidence type="ECO:0000313" key="4">
    <source>
        <dbReference type="Proteomes" id="UP000289340"/>
    </source>
</evidence>
<dbReference type="InterPro" id="IPR044594">
    <property type="entry name" value="HIPP01/3/5/6"/>
</dbReference>
<accession>A0A445I326</accession>
<feature type="domain" description="HMA" evidence="2">
    <location>
        <begin position="53"/>
        <end position="124"/>
    </location>
</feature>
<keyword evidence="4" id="KW-1185">Reference proteome</keyword>
<feature type="region of interest" description="Disordered" evidence="1">
    <location>
        <begin position="113"/>
        <end position="154"/>
    </location>
</feature>
<dbReference type="PANTHER" id="PTHR46413">
    <property type="entry name" value="HEAVY METAL-ASSOCIATED ISOPRENYLATED PLANT PROTEIN 6"/>
    <property type="match status" value="1"/>
</dbReference>
<evidence type="ECO:0000259" key="2">
    <source>
        <dbReference type="PROSITE" id="PS50846"/>
    </source>
</evidence>
<dbReference type="Gene3D" id="3.30.70.100">
    <property type="match status" value="2"/>
</dbReference>
<organism evidence="3 4">
    <name type="scientific">Glycine soja</name>
    <name type="common">Wild soybean</name>
    <dbReference type="NCBI Taxonomy" id="3848"/>
    <lineage>
        <taxon>Eukaryota</taxon>
        <taxon>Viridiplantae</taxon>
        <taxon>Streptophyta</taxon>
        <taxon>Embryophyta</taxon>
        <taxon>Tracheophyta</taxon>
        <taxon>Spermatophyta</taxon>
        <taxon>Magnoliopsida</taxon>
        <taxon>eudicotyledons</taxon>
        <taxon>Gunneridae</taxon>
        <taxon>Pentapetalae</taxon>
        <taxon>rosids</taxon>
        <taxon>fabids</taxon>
        <taxon>Fabales</taxon>
        <taxon>Fabaceae</taxon>
        <taxon>Papilionoideae</taxon>
        <taxon>50 kb inversion clade</taxon>
        <taxon>NPAAA clade</taxon>
        <taxon>indigoferoid/millettioid clade</taxon>
        <taxon>Phaseoleae</taxon>
        <taxon>Glycine</taxon>
        <taxon>Glycine subgen. Soja</taxon>
    </lineage>
</organism>
<dbReference type="PROSITE" id="PS50846">
    <property type="entry name" value="HMA_2"/>
    <property type="match status" value="2"/>
</dbReference>
<dbReference type="AlphaFoldDB" id="A0A445I326"/>
<dbReference type="Proteomes" id="UP000289340">
    <property type="component" value="Chromosome 11"/>
</dbReference>
<feature type="domain" description="HMA" evidence="2">
    <location>
        <begin position="158"/>
        <end position="225"/>
    </location>
</feature>
<evidence type="ECO:0000256" key="1">
    <source>
        <dbReference type="SAM" id="MobiDB-lite"/>
    </source>
</evidence>
<comment type="caution">
    <text evidence="3">The sequence shown here is derived from an EMBL/GenBank/DDBJ whole genome shotgun (WGS) entry which is preliminary data.</text>
</comment>
<protein>
    <submittedName>
        <fullName evidence="3">Heavy metal-associated isoprenylated plant protein 3</fullName>
    </submittedName>
</protein>
<evidence type="ECO:0000313" key="3">
    <source>
        <dbReference type="EMBL" id="RZB80429.1"/>
    </source>
</evidence>
<dbReference type="GO" id="GO:0046872">
    <property type="term" value="F:metal ion binding"/>
    <property type="evidence" value="ECO:0007669"/>
    <property type="project" value="InterPro"/>
</dbReference>
<dbReference type="EMBL" id="QZWG01000011">
    <property type="protein sequence ID" value="RZB80429.1"/>
    <property type="molecule type" value="Genomic_DNA"/>
</dbReference>
<feature type="region of interest" description="Disordered" evidence="1">
    <location>
        <begin position="221"/>
        <end position="259"/>
    </location>
</feature>
<name>A0A445I326_GLYSO</name>
<gene>
    <name evidence="3" type="ORF">D0Y65_030235</name>
</gene>
<dbReference type="InterPro" id="IPR036163">
    <property type="entry name" value="HMA_dom_sf"/>
</dbReference>
<proteinExistence type="predicted"/>
<reference evidence="3 4" key="1">
    <citation type="submission" date="2018-09" db="EMBL/GenBank/DDBJ databases">
        <title>A high-quality reference genome of wild soybean provides a powerful tool to mine soybean genomes.</title>
        <authorList>
            <person name="Xie M."/>
            <person name="Chung C.Y.L."/>
            <person name="Li M.-W."/>
            <person name="Wong F.-L."/>
            <person name="Chan T.-F."/>
            <person name="Lam H.-M."/>
        </authorList>
    </citation>
    <scope>NUCLEOTIDE SEQUENCE [LARGE SCALE GENOMIC DNA]</scope>
    <source>
        <strain evidence="4">cv. W05</strain>
        <tissue evidence="3">Hypocotyl of etiolated seedlings</tissue>
    </source>
</reference>
<feature type="compositionally biased region" description="Basic and acidic residues" evidence="1">
    <location>
        <begin position="221"/>
        <end position="233"/>
    </location>
</feature>
<dbReference type="SUPFAM" id="SSF55008">
    <property type="entry name" value="HMA, heavy metal-associated domain"/>
    <property type="match status" value="2"/>
</dbReference>
<dbReference type="CDD" id="cd00371">
    <property type="entry name" value="HMA"/>
    <property type="match status" value="2"/>
</dbReference>
<dbReference type="Gramene" id="XM_028335538.1">
    <property type="protein sequence ID" value="XP_028191339.1"/>
    <property type="gene ID" value="LOC114377132"/>
</dbReference>
<dbReference type="PANTHER" id="PTHR46413:SF2">
    <property type="entry name" value="HEAVY METAL-ASSOCIATED ISOPRENYLATED PLANT PROTEIN 3"/>
    <property type="match status" value="1"/>
</dbReference>
<dbReference type="InterPro" id="IPR006121">
    <property type="entry name" value="HMA_dom"/>
</dbReference>
<sequence length="337" mass="37286">MCLLFPCYIYPHFAIKFHTYHYYQYSSHNTTTMAAKKKNGGGNGNNKENEDSTITVVLKVEMHCDGCASKIIKHLRCFQGVETVKADSDAGKVTVTGKVDPTKVRDNLAEKIRKKVELVSPQPKKEQENEKENKDAKANNKSENNKTQDKKTKDKEVVTTAVLKLALHCQGCLDRIGKTVLKTKGVQEMAIDKEKEMVTVKGTMDVKALAENLMEKLKRRVEVVPPKKDKEGGGGDDEKEVSGKKKNKGGGGGDKNENIEDGIEKIEYNRMEYLAPPAFGFGYGPYGGGYGHGHGHGHGNIGGYSYVPVYPEQMHFHLHAPPPQIFSDENPNACSVM</sequence>